<dbReference type="Pfam" id="PF25794">
    <property type="entry name" value="SACS"/>
    <property type="match status" value="1"/>
</dbReference>
<dbReference type="Gene3D" id="3.30.565.10">
    <property type="entry name" value="Histidine kinase-like ATPase, C-terminal domain"/>
    <property type="match status" value="1"/>
</dbReference>
<protein>
    <recommendedName>
        <fullName evidence="2">Sacsin/Nov domain-containing protein</fullName>
    </recommendedName>
</protein>
<evidence type="ECO:0000256" key="1">
    <source>
        <dbReference type="SAM" id="MobiDB-lite"/>
    </source>
</evidence>
<organism evidence="3">
    <name type="scientific">uncultured Sulfurovum sp</name>
    <dbReference type="NCBI Taxonomy" id="269237"/>
    <lineage>
        <taxon>Bacteria</taxon>
        <taxon>Pseudomonadati</taxon>
        <taxon>Campylobacterota</taxon>
        <taxon>Epsilonproteobacteria</taxon>
        <taxon>Campylobacterales</taxon>
        <taxon>Sulfurovaceae</taxon>
        <taxon>Sulfurovum</taxon>
        <taxon>environmental samples</taxon>
    </lineage>
</organism>
<gene>
    <name evidence="3" type="ORF">HELGO_WM680</name>
</gene>
<dbReference type="SUPFAM" id="SSF55874">
    <property type="entry name" value="ATPase domain of HSP90 chaperone/DNA topoisomerase II/histidine kinase"/>
    <property type="match status" value="1"/>
</dbReference>
<reference evidence="3" key="1">
    <citation type="submission" date="2020-01" db="EMBL/GenBank/DDBJ databases">
        <authorList>
            <person name="Meier V. D."/>
            <person name="Meier V D."/>
        </authorList>
    </citation>
    <scope>NUCLEOTIDE SEQUENCE</scope>
    <source>
        <strain evidence="3">HLG_WM_MAG_01</strain>
    </source>
</reference>
<evidence type="ECO:0000313" key="3">
    <source>
        <dbReference type="EMBL" id="CAA6820640.1"/>
    </source>
</evidence>
<evidence type="ECO:0000259" key="2">
    <source>
        <dbReference type="Pfam" id="PF25794"/>
    </source>
</evidence>
<dbReference type="AlphaFoldDB" id="A0A6S6TV69"/>
<dbReference type="EMBL" id="CACVAS010000107">
    <property type="protein sequence ID" value="CAA6820640.1"/>
    <property type="molecule type" value="Genomic_DNA"/>
</dbReference>
<name>A0A6S6TV69_9BACT</name>
<feature type="domain" description="Sacsin/Nov" evidence="2">
    <location>
        <begin position="71"/>
        <end position="130"/>
    </location>
</feature>
<dbReference type="InterPro" id="IPR058210">
    <property type="entry name" value="SACS/Nov_dom"/>
</dbReference>
<feature type="region of interest" description="Disordered" evidence="1">
    <location>
        <begin position="896"/>
        <end position="916"/>
    </location>
</feature>
<dbReference type="InterPro" id="IPR052957">
    <property type="entry name" value="Auxin_embryo_med"/>
</dbReference>
<dbReference type="PANTHER" id="PTHR32387">
    <property type="entry name" value="WU:FJ29H11"/>
    <property type="match status" value="1"/>
</dbReference>
<dbReference type="PANTHER" id="PTHR32387:SF0">
    <property type="entry name" value="PROTEIN NO VEIN"/>
    <property type="match status" value="1"/>
</dbReference>
<accession>A0A6S6TV69</accession>
<dbReference type="NCBIfam" id="NF047352">
    <property type="entry name" value="P_loop_sacsin"/>
    <property type="match status" value="1"/>
</dbReference>
<sequence>MNMVDFSELTKKREDWVRLNKENDFDEGISNLLTELYPDNAHFIYELLQNAEDAGATEVKFELLDNELKIIHNGRVFNNKDLKGITSIGQGTKANDVNKIGKFGVGFKAVFAYTSTPKIYSGEYSFKISDLVVPTVINTDLDEKQTIMIFPFNHKHTEKNKEKTKEQAYSEIKEGLEKIQDNSLLFLSKIKTLRYMIEDKLYTLERDEVNDFRVNITNSRNNTTTRWLRFKKYLPESDTLYVSVVFSLGIDKKKKKEYIKPIDGEVSIFFPAEKEKSNFKFHIHAPFASTVARDSIKGIKENEDLRDLIAELICESLEYIKENQLLDFGFLQCLPIADDNLSPFYRSIQYDIVQYFKDHDYVLTDDETYKPASQCYRSINVIKDIVDIDLFKDFIHLDEDVVVKDISWVKNPSQKNSREEKFLQSLEIKNFKDTEFLETLEQMIKSYTNKTSGTREENYGDLVIIKDKSDEWFGKVYAYCYKQYEKGHYFPYNFKKLIKLYDNSLNLDNKQCYFYSLPFRDYNIVKDSTYKHEEKNNKAFLFLQEVLKVKEIDEEEIVSALLKDEYGGKPFPNRQEHIKHIKLFIDYYKANPNDIDFFKKSTFLLATNKNNKTYWVVPKLIYLDKPFEKTGMKILKDTSDKIYFLDDIYMDLKENELKLFLDFLKKLGVKYKLEIVEYSKMDDIYSHPEGSRMYSGNGSITDHGKFKDYRILNLDTILSIQKKEISLLIWRIATEASFRELEAYFKANARSNAITLDSSFIVQLKQHSWIPDKDGNFHKPQDISKEMLPDEFAYDDNNGWLTTIKFGENIRKNHAEYKEKEELIYSSTGFTLEILEVAKKAGLTDSDLEEFIEGKESQKLRDALGVNNGNGESEPFVKSKNNPTIVTDDNEYQKNINDENKNNPNKFTPSNTNYKRQDNKELRKIEDFLYKEYDGHCQICGDTFAYKGKNVYITRSLNVGKNRDVNRKGNSLSLCHKHYEIFKKDLQRNIFYESIKDKDRLDIKYIDTKFEKYDWVDKEDKQYIDDSFYRLDDEDEFVRDDIYFLPIKLFGKEEYLKFTEAHMMEFIEVWNND</sequence>
<dbReference type="InterPro" id="IPR036890">
    <property type="entry name" value="HATPase_C_sf"/>
</dbReference>
<proteinExistence type="predicted"/>
<feature type="region of interest" description="Disordered" evidence="1">
    <location>
        <begin position="866"/>
        <end position="885"/>
    </location>
</feature>